<name>A0AAW9R369_9GAMM</name>
<comment type="caution">
    <text evidence="2">The sequence shown here is derived from an EMBL/GenBank/DDBJ whole genome shotgun (WGS) entry which is preliminary data.</text>
</comment>
<accession>A0AAW9R369</accession>
<reference evidence="2 3" key="1">
    <citation type="journal article" date="2016" name="Antonie Van Leeuwenhoek">
        <title>Denitratimonas tolerans gen. nov., sp. nov., a denitrifying bacterium isolated from a bioreactor for tannery wastewater treatment.</title>
        <authorList>
            <person name="Han S.I."/>
            <person name="Kim J.O."/>
            <person name="Lee Y.R."/>
            <person name="Ekpeghere K.I."/>
            <person name="Koh S.C."/>
            <person name="Whang K.S."/>
        </authorList>
    </citation>
    <scope>NUCLEOTIDE SEQUENCE [LARGE SCALE GENOMIC DNA]</scope>
    <source>
        <strain evidence="2 3">KACC 17565</strain>
    </source>
</reference>
<keyword evidence="1" id="KW-0812">Transmembrane</keyword>
<dbReference type="RefSeq" id="WP_337334347.1">
    <property type="nucleotide sequence ID" value="NZ_JBBDHC010000003.1"/>
</dbReference>
<evidence type="ECO:0000256" key="1">
    <source>
        <dbReference type="SAM" id="Phobius"/>
    </source>
</evidence>
<keyword evidence="1" id="KW-0472">Membrane</keyword>
<dbReference type="EMBL" id="JBBDHC010000003">
    <property type="protein sequence ID" value="MEJ1248628.1"/>
    <property type="molecule type" value="Genomic_DNA"/>
</dbReference>
<protein>
    <recommendedName>
        <fullName evidence="4">DUF983 domain-containing protein</fullName>
    </recommendedName>
</protein>
<evidence type="ECO:0000313" key="3">
    <source>
        <dbReference type="Proteomes" id="UP001364472"/>
    </source>
</evidence>
<evidence type="ECO:0000313" key="2">
    <source>
        <dbReference type="EMBL" id="MEJ1248628.1"/>
    </source>
</evidence>
<evidence type="ECO:0008006" key="4">
    <source>
        <dbReference type="Google" id="ProtNLM"/>
    </source>
</evidence>
<organism evidence="2 3">
    <name type="scientific">Denitratimonas tolerans</name>
    <dbReference type="NCBI Taxonomy" id="1338420"/>
    <lineage>
        <taxon>Bacteria</taxon>
        <taxon>Pseudomonadati</taxon>
        <taxon>Pseudomonadota</taxon>
        <taxon>Gammaproteobacteria</taxon>
        <taxon>Lysobacterales</taxon>
        <taxon>Lysobacteraceae</taxon>
        <taxon>Denitratimonas</taxon>
    </lineage>
</organism>
<sequence length="79" mass="8757">MRRIPCPACGKPISAAWLPAMAMLALSALMVPAVLVLDFMLFGSTARHWPLSLTICFVAIALPLTWAWCRFMPLVARRD</sequence>
<dbReference type="Proteomes" id="UP001364472">
    <property type="component" value="Unassembled WGS sequence"/>
</dbReference>
<proteinExistence type="predicted"/>
<gene>
    <name evidence="2" type="ORF">WB794_02925</name>
</gene>
<feature type="transmembrane region" description="Helical" evidence="1">
    <location>
        <begin position="49"/>
        <end position="69"/>
    </location>
</feature>
<dbReference type="AlphaFoldDB" id="A0AAW9R369"/>
<keyword evidence="1" id="KW-1133">Transmembrane helix</keyword>
<keyword evidence="3" id="KW-1185">Reference proteome</keyword>
<feature type="transmembrane region" description="Helical" evidence="1">
    <location>
        <begin position="21"/>
        <end position="43"/>
    </location>
</feature>